<sequence length="72" mass="7655">MIAKRTSFSGHEASCEEEPGREENGMSNPPEAGTALGCPASPVGDFLGWHLARAVLRRCEDLQAVARSRDGA</sequence>
<organism evidence="2 3">
    <name type="scientific">Microvirga aerophila</name>
    <dbReference type="NCBI Taxonomy" id="670291"/>
    <lineage>
        <taxon>Bacteria</taxon>
        <taxon>Pseudomonadati</taxon>
        <taxon>Pseudomonadota</taxon>
        <taxon>Alphaproteobacteria</taxon>
        <taxon>Hyphomicrobiales</taxon>
        <taxon>Methylobacteriaceae</taxon>
        <taxon>Microvirga</taxon>
    </lineage>
</organism>
<dbReference type="EMBL" id="BJYU01000008">
    <property type="protein sequence ID" value="GEO13250.1"/>
    <property type="molecule type" value="Genomic_DNA"/>
</dbReference>
<feature type="region of interest" description="Disordered" evidence="1">
    <location>
        <begin position="1"/>
        <end position="39"/>
    </location>
</feature>
<evidence type="ECO:0000313" key="3">
    <source>
        <dbReference type="Proteomes" id="UP000321085"/>
    </source>
</evidence>
<reference evidence="2 3" key="1">
    <citation type="submission" date="2019-07" db="EMBL/GenBank/DDBJ databases">
        <title>Whole genome shotgun sequence of Microvirga aerophila NBRC 106136.</title>
        <authorList>
            <person name="Hosoyama A."/>
            <person name="Uohara A."/>
            <person name="Ohji S."/>
            <person name="Ichikawa N."/>
        </authorList>
    </citation>
    <scope>NUCLEOTIDE SEQUENCE [LARGE SCALE GENOMIC DNA]</scope>
    <source>
        <strain evidence="2 3">NBRC 106136</strain>
    </source>
</reference>
<protein>
    <submittedName>
        <fullName evidence="2">Uncharacterized protein</fullName>
    </submittedName>
</protein>
<accession>A0A512BMR2</accession>
<evidence type="ECO:0000256" key="1">
    <source>
        <dbReference type="SAM" id="MobiDB-lite"/>
    </source>
</evidence>
<dbReference type="Proteomes" id="UP000321085">
    <property type="component" value="Unassembled WGS sequence"/>
</dbReference>
<proteinExistence type="predicted"/>
<comment type="caution">
    <text evidence="2">The sequence shown here is derived from an EMBL/GenBank/DDBJ whole genome shotgun (WGS) entry which is preliminary data.</text>
</comment>
<evidence type="ECO:0000313" key="2">
    <source>
        <dbReference type="EMBL" id="GEO13250.1"/>
    </source>
</evidence>
<gene>
    <name evidence="2" type="ORF">MAE02_09460</name>
</gene>
<dbReference type="AlphaFoldDB" id="A0A512BMR2"/>
<name>A0A512BMR2_9HYPH</name>
<keyword evidence="3" id="KW-1185">Reference proteome</keyword>